<organism evidence="1 2">
    <name type="scientific">Phytophthora cactorum</name>
    <dbReference type="NCBI Taxonomy" id="29920"/>
    <lineage>
        <taxon>Eukaryota</taxon>
        <taxon>Sar</taxon>
        <taxon>Stramenopiles</taxon>
        <taxon>Oomycota</taxon>
        <taxon>Peronosporomycetes</taxon>
        <taxon>Peronosporales</taxon>
        <taxon>Peronosporaceae</taxon>
        <taxon>Phytophthora</taxon>
    </lineage>
</organism>
<evidence type="ECO:0000313" key="2">
    <source>
        <dbReference type="Proteomes" id="UP000735874"/>
    </source>
</evidence>
<proteinExistence type="predicted"/>
<dbReference type="EMBL" id="RCMG01000115">
    <property type="protein sequence ID" value="KAG2862944.1"/>
    <property type="molecule type" value="Genomic_DNA"/>
</dbReference>
<gene>
    <name evidence="1" type="ORF">PC113_g5819</name>
</gene>
<reference evidence="1" key="1">
    <citation type="submission" date="2018-10" db="EMBL/GenBank/DDBJ databases">
        <title>Effector identification in a new, highly contiguous assembly of the strawberry crown rot pathogen Phytophthora cactorum.</title>
        <authorList>
            <person name="Armitage A.D."/>
            <person name="Nellist C.F."/>
            <person name="Bates H."/>
            <person name="Vickerstaff R.J."/>
            <person name="Harrison R.J."/>
        </authorList>
    </citation>
    <scope>NUCLEOTIDE SEQUENCE</scope>
    <source>
        <strain evidence="1">15-7</strain>
    </source>
</reference>
<evidence type="ECO:0000313" key="1">
    <source>
        <dbReference type="EMBL" id="KAG2862944.1"/>
    </source>
</evidence>
<accession>A0A8T0ZIU7</accession>
<dbReference type="AlphaFoldDB" id="A0A8T0ZIU7"/>
<protein>
    <submittedName>
        <fullName evidence="1">Uncharacterized protein</fullName>
    </submittedName>
</protein>
<sequence>MTPALVANMELHCRDSVNRAAVSKDVVYGIIEVSK</sequence>
<name>A0A8T0ZIU7_9STRA</name>
<comment type="caution">
    <text evidence="1">The sequence shown here is derived from an EMBL/GenBank/DDBJ whole genome shotgun (WGS) entry which is preliminary data.</text>
</comment>
<dbReference type="Proteomes" id="UP000735874">
    <property type="component" value="Unassembled WGS sequence"/>
</dbReference>